<gene>
    <name evidence="1" type="ORF">GU336_12480</name>
</gene>
<dbReference type="Proteomes" id="UP000501945">
    <property type="component" value="Chromosome"/>
</dbReference>
<dbReference type="Pfam" id="PF13443">
    <property type="entry name" value="HTH_26"/>
    <property type="match status" value="1"/>
</dbReference>
<dbReference type="GO" id="GO:0003677">
    <property type="term" value="F:DNA binding"/>
    <property type="evidence" value="ECO:0007669"/>
    <property type="project" value="InterPro"/>
</dbReference>
<evidence type="ECO:0000313" key="2">
    <source>
        <dbReference type="Proteomes" id="UP000501945"/>
    </source>
</evidence>
<dbReference type="RefSeq" id="WP_096039771.1">
    <property type="nucleotide sequence ID" value="NZ_CP023392.1"/>
</dbReference>
<reference evidence="1 2" key="1">
    <citation type="submission" date="2019-12" db="EMBL/GenBank/DDBJ databases">
        <title>Whole genome sequences of Lactococcus raffinolactis strains isolated from sewage.</title>
        <authorList>
            <person name="Ybazeta G."/>
            <person name="Ross M."/>
            <person name="Brabant-Kirwan D."/>
            <person name="Saleh M."/>
            <person name="Dillon J.A."/>
            <person name="Splinter K."/>
            <person name="Nokhbeh R."/>
        </authorList>
    </citation>
    <scope>NUCLEOTIDE SEQUENCE [LARGE SCALE GENOMIC DNA]</scope>
    <source>
        <strain evidence="1 2">Lr_19_5</strain>
    </source>
</reference>
<protein>
    <submittedName>
        <fullName evidence="1">Helix-turn-helix domain-containing protein</fullName>
    </submittedName>
</protein>
<dbReference type="Gene3D" id="1.10.260.40">
    <property type="entry name" value="lambda repressor-like DNA-binding domains"/>
    <property type="match status" value="1"/>
</dbReference>
<dbReference type="AlphaFoldDB" id="A0A290Q271"/>
<organism evidence="1 2">
    <name type="scientific">Pseudolactococcus raffinolactis</name>
    <dbReference type="NCBI Taxonomy" id="1366"/>
    <lineage>
        <taxon>Bacteria</taxon>
        <taxon>Bacillati</taxon>
        <taxon>Bacillota</taxon>
        <taxon>Bacilli</taxon>
        <taxon>Lactobacillales</taxon>
        <taxon>Streptococcaceae</taxon>
        <taxon>Pseudolactococcus</taxon>
    </lineage>
</organism>
<sequence length="235" mass="27631">MLRNRLAVLLAQKQIKISRMALDTGLSRTTLTALSQNDSKRIDNDTLNTILMYLQITPNDFFNFLSYDFEVKITPSEFNFSYDKEIGNNEKNEYLSIEKGIFDLFIRIYDKVSTRTPVYEFELHVEKSHKYIQIKEEYAQVDYDEWEVIDSVEKQALFELIGEKDKVEDFQRFLGGHVPIDFQEELTQKIIVEFKECIKKSILEKQDLKSTAVDYLVEKGIDIVSYLSILNFLPF</sequence>
<dbReference type="InterPro" id="IPR010982">
    <property type="entry name" value="Lambda_DNA-bd_dom_sf"/>
</dbReference>
<dbReference type="EMBL" id="CP047616">
    <property type="protein sequence ID" value="QIW54877.1"/>
    <property type="molecule type" value="Genomic_DNA"/>
</dbReference>
<evidence type="ECO:0000313" key="1">
    <source>
        <dbReference type="EMBL" id="QIW54877.1"/>
    </source>
</evidence>
<dbReference type="KEGG" id="lrn:CMV25_05005"/>
<name>A0A290Q271_9LACT</name>
<accession>A0A290Q271</accession>
<proteinExistence type="predicted"/>
<dbReference type="SUPFAM" id="SSF47413">
    <property type="entry name" value="lambda repressor-like DNA-binding domains"/>
    <property type="match status" value="1"/>
</dbReference>
<dbReference type="InterPro" id="IPR001387">
    <property type="entry name" value="Cro/C1-type_HTH"/>
</dbReference>